<dbReference type="SMART" id="SM00382">
    <property type="entry name" value="AAA"/>
    <property type="match status" value="2"/>
</dbReference>
<dbReference type="SUPFAM" id="SSF90123">
    <property type="entry name" value="ABC transporter transmembrane region"/>
    <property type="match status" value="2"/>
</dbReference>
<feature type="transmembrane region" description="Helical" evidence="10">
    <location>
        <begin position="233"/>
        <end position="253"/>
    </location>
</feature>
<evidence type="ECO:0000256" key="1">
    <source>
        <dbReference type="ARBA" id="ARBA00004141"/>
    </source>
</evidence>
<feature type="domain" description="ABC transmembrane type-1" evidence="12">
    <location>
        <begin position="234"/>
        <end position="589"/>
    </location>
</feature>
<dbReference type="EMBL" id="KL142369">
    <property type="protein sequence ID" value="KDR83052.1"/>
    <property type="molecule type" value="Genomic_DNA"/>
</dbReference>
<dbReference type="PROSITE" id="PS50929">
    <property type="entry name" value="ABC_TM1F"/>
    <property type="match status" value="2"/>
</dbReference>
<evidence type="ECO:0000256" key="6">
    <source>
        <dbReference type="ARBA" id="ARBA00022840"/>
    </source>
</evidence>
<organism evidence="13 14">
    <name type="scientific">Galerina marginata (strain CBS 339.88)</name>
    <dbReference type="NCBI Taxonomy" id="685588"/>
    <lineage>
        <taxon>Eukaryota</taxon>
        <taxon>Fungi</taxon>
        <taxon>Dikarya</taxon>
        <taxon>Basidiomycota</taxon>
        <taxon>Agaricomycotina</taxon>
        <taxon>Agaricomycetes</taxon>
        <taxon>Agaricomycetidae</taxon>
        <taxon>Agaricales</taxon>
        <taxon>Agaricineae</taxon>
        <taxon>Strophariaceae</taxon>
        <taxon>Galerina</taxon>
    </lineage>
</organism>
<dbReference type="CDD" id="cd03250">
    <property type="entry name" value="ABCC_MRP_domain1"/>
    <property type="match status" value="1"/>
</dbReference>
<evidence type="ECO:0000256" key="8">
    <source>
        <dbReference type="ARBA" id="ARBA00023136"/>
    </source>
</evidence>
<keyword evidence="5" id="KW-0547">Nucleotide-binding</keyword>
<feature type="transmembrane region" description="Helical" evidence="10">
    <location>
        <begin position="1061"/>
        <end position="1094"/>
    </location>
</feature>
<feature type="transmembrane region" description="Helical" evidence="10">
    <location>
        <begin position="12"/>
        <end position="36"/>
    </location>
</feature>
<dbReference type="Pfam" id="PF00664">
    <property type="entry name" value="ABC_membrane"/>
    <property type="match status" value="2"/>
</dbReference>
<feature type="transmembrane region" description="Helical" evidence="10">
    <location>
        <begin position="273"/>
        <end position="289"/>
    </location>
</feature>
<reference evidence="14" key="1">
    <citation type="journal article" date="2014" name="Proc. Natl. Acad. Sci. U.S.A.">
        <title>Extensive sampling of basidiomycete genomes demonstrates inadequacy of the white-rot/brown-rot paradigm for wood decay fungi.</title>
        <authorList>
            <person name="Riley R."/>
            <person name="Salamov A.A."/>
            <person name="Brown D.W."/>
            <person name="Nagy L.G."/>
            <person name="Floudas D."/>
            <person name="Held B.W."/>
            <person name="Levasseur A."/>
            <person name="Lombard V."/>
            <person name="Morin E."/>
            <person name="Otillar R."/>
            <person name="Lindquist E.A."/>
            <person name="Sun H."/>
            <person name="LaButti K.M."/>
            <person name="Schmutz J."/>
            <person name="Jabbour D."/>
            <person name="Luo H."/>
            <person name="Baker S.E."/>
            <person name="Pisabarro A.G."/>
            <person name="Walton J.D."/>
            <person name="Blanchette R.A."/>
            <person name="Henrissat B."/>
            <person name="Martin F."/>
            <person name="Cullen D."/>
            <person name="Hibbett D.S."/>
            <person name="Grigoriev I.V."/>
        </authorList>
    </citation>
    <scope>NUCLEOTIDE SEQUENCE [LARGE SCALE GENOMIC DNA]</scope>
    <source>
        <strain evidence="14">CBS 339.88</strain>
    </source>
</reference>
<dbReference type="Pfam" id="PF00005">
    <property type="entry name" value="ABC_tran"/>
    <property type="match status" value="2"/>
</dbReference>
<dbReference type="STRING" id="685588.A0A067TL46"/>
<dbReference type="InterPro" id="IPR036640">
    <property type="entry name" value="ABC1_TM_sf"/>
</dbReference>
<dbReference type="InterPro" id="IPR017871">
    <property type="entry name" value="ABC_transporter-like_CS"/>
</dbReference>
<evidence type="ECO:0000256" key="9">
    <source>
        <dbReference type="SAM" id="MobiDB-lite"/>
    </source>
</evidence>
<gene>
    <name evidence="13" type="ORF">GALMADRAFT_57306</name>
</gene>
<feature type="transmembrane region" description="Helical" evidence="10">
    <location>
        <begin position="974"/>
        <end position="997"/>
    </location>
</feature>
<keyword evidence="6" id="KW-0067">ATP-binding</keyword>
<sequence length="1505" mass="166669">MRARFNAHVSSYGGYTIFGYMTARLIGSLTLLYLSTITPVASKTIPSWSEIARPEFLLEHSLSITFAYSSLLGIISLASRSRYVSVARHNITILLLTLGVYAYRDIWPLATYTLEPADKVEGKILWIKIAILAVIGILIPLFSPHAYVPNPMPNPPGELTSSWISKLTYVYIGPVILLANKLPHLSYNQLPPLLDVDRADHLTKTAFPYLDRYSGAKRRHLFFGLLYHFWKEYAVISFCVVGYSILNFSGPLAINKILEYLETNGEKPPLKPWLWIMLLFLGPALYSIFTNWDSYLQSLVFVRSQALLTQLIFEHSLRIRLKAAIPRELSGSSSSTPGGDEIGHAARVENRTEDSQASTAVASEGPSREGTPKGFVKGKAKAGVQATLPQPAKHAGDTENLLGKINNLITSDLDTIVDATDLLKLIISVPLQLMLSIVFLSRILGWSAFVALFSTVALSPVAGFVAKRVQDMQRTKMKKTDARVQSITEAIGVIRMIKLFGWEIKMSNKIGEKRKEELRWIWKLKMFQLLNIVVSLLIPTLSTLLTYGTYTLVMKKELNSSKIFSSLAVFSIMRNRIGKIAGLLTPVLQAKVSLDRLSHFLQDTEVLDRFADKHDNSSFPILHTFQAREENSLEIGFRNAFFSWSVEKSDRALTPTSRNFRLHIEGKLLFRRNCINMIVGPTGSGKTSILMALLGEMHFIPSQPDSWFNLPRGGGVAYAAQESWVQSATIRDNILFGSDYDEERYWKVIHQCALEPDLDLLDAGDNTEVGERGLTLSGGQKARVTLARAIYSPAEVILLDDILAALDVHTSAWIVDKCFRGDLVKDRTILLVTHNIALVGPIADFVVSLGLDGSIQTQGTEIGAVLKNNPPLASEVEQEKKALKEAKEVIQPLPKATSDGKLVVAEEIVQGHVTWRSTNLLVSALGGRHPILFFATWVGGTILLSIGVTIPSWFLGVWGSQYETHTPSEVHPAFYLTIFSSMVVGNMLMTMAVYVYYNYHTIIASKTIHEKLVGSVFGSTFRWLDETPTSRIIARCTQDINVIDGRLQLTLNYVLDNFSNMVVTLGVIILFTPIFIFPGLAFAIFGTFMGNVYLKAQMSIKREMSNARSPLLAHFNGAIHGLVSIRAYGAQEAFKQDSFKRIDHYTRIARTSFNINRWISLWMDFLGAIFMASLGCHQVYNQKVSAGNTGLSLNMAANFSSALFWLITWVNKLQVDFYSLERIQGYLDIDHEPESVDSGKPPAAWPTSGDLRVENLSARYSQASPEILHNLSFQVQSGQRIGVVGRTGSGKSSLTLALLRSIVTEGAIYLDGILTSSINLDALRSSITIIPQTPELLSGTLRQNLDLFDQNDDGPLNNALQASGLFSLQDEAGDSEARLTLDSKIAAGGSNLSVGQRQIIALARAMVRGSKLLILDEATSAIDYKTDAVIQTTLRSQLPGDVTVITVAHRLQTIMDADKIMVLDNGKIIEYDRPSVLLKKENGALRTLVDGSRNKERLYDLAGVM</sequence>
<feature type="transmembrane region" description="Helical" evidence="10">
    <location>
        <begin position="56"/>
        <end position="79"/>
    </location>
</feature>
<feature type="transmembrane region" description="Helical" evidence="10">
    <location>
        <begin position="931"/>
        <end position="954"/>
    </location>
</feature>
<name>A0A067TL46_GALM3</name>
<dbReference type="InterPro" id="IPR003439">
    <property type="entry name" value="ABC_transporter-like_ATP-bd"/>
</dbReference>
<accession>A0A067TL46</accession>
<proteinExistence type="predicted"/>
<dbReference type="FunFam" id="3.40.50.300:FF:000838">
    <property type="entry name" value="ABC multidrug transporter (Eurofung)"/>
    <property type="match status" value="1"/>
</dbReference>
<dbReference type="SUPFAM" id="SSF52540">
    <property type="entry name" value="P-loop containing nucleoside triphosphate hydrolases"/>
    <property type="match status" value="2"/>
</dbReference>
<keyword evidence="7 10" id="KW-1133">Transmembrane helix</keyword>
<feature type="domain" description="ABC transporter" evidence="11">
    <location>
        <begin position="646"/>
        <end position="876"/>
    </location>
</feature>
<evidence type="ECO:0000313" key="14">
    <source>
        <dbReference type="Proteomes" id="UP000027222"/>
    </source>
</evidence>
<evidence type="ECO:0000259" key="12">
    <source>
        <dbReference type="PROSITE" id="PS50929"/>
    </source>
</evidence>
<dbReference type="GO" id="GO:0005524">
    <property type="term" value="F:ATP binding"/>
    <property type="evidence" value="ECO:0007669"/>
    <property type="project" value="UniProtKB-KW"/>
</dbReference>
<feature type="region of interest" description="Disordered" evidence="9">
    <location>
        <begin position="329"/>
        <end position="376"/>
    </location>
</feature>
<dbReference type="InterPro" id="IPR050173">
    <property type="entry name" value="ABC_transporter_C-like"/>
</dbReference>
<dbReference type="FunFam" id="1.20.1560.10:FF:000013">
    <property type="entry name" value="ABC transporter C family member 2"/>
    <property type="match status" value="1"/>
</dbReference>
<dbReference type="GO" id="GO:0140359">
    <property type="term" value="F:ABC-type transporter activity"/>
    <property type="evidence" value="ECO:0007669"/>
    <property type="project" value="InterPro"/>
</dbReference>
<evidence type="ECO:0000256" key="10">
    <source>
        <dbReference type="SAM" id="Phobius"/>
    </source>
</evidence>
<evidence type="ECO:0000313" key="13">
    <source>
        <dbReference type="EMBL" id="KDR83052.1"/>
    </source>
</evidence>
<feature type="compositionally biased region" description="Basic and acidic residues" evidence="9">
    <location>
        <begin position="341"/>
        <end position="354"/>
    </location>
</feature>
<feature type="domain" description="ABC transmembrane type-1" evidence="12">
    <location>
        <begin position="941"/>
        <end position="1214"/>
    </location>
</feature>
<dbReference type="OrthoDB" id="6500128at2759"/>
<dbReference type="InterPro" id="IPR003593">
    <property type="entry name" value="AAA+_ATPase"/>
</dbReference>
<dbReference type="InterPro" id="IPR011527">
    <property type="entry name" value="ABC1_TM_dom"/>
</dbReference>
<dbReference type="Gene3D" id="3.40.50.300">
    <property type="entry name" value="P-loop containing nucleotide triphosphate hydrolases"/>
    <property type="match status" value="2"/>
</dbReference>
<evidence type="ECO:0008006" key="15">
    <source>
        <dbReference type="Google" id="ProtNLM"/>
    </source>
</evidence>
<dbReference type="CDD" id="cd18596">
    <property type="entry name" value="ABC_6TM_VMR1_D1_like"/>
    <property type="match status" value="1"/>
</dbReference>
<dbReference type="CDD" id="cd18604">
    <property type="entry name" value="ABC_6TM_VMR1_D2_like"/>
    <property type="match status" value="1"/>
</dbReference>
<evidence type="ECO:0000256" key="4">
    <source>
        <dbReference type="ARBA" id="ARBA00022737"/>
    </source>
</evidence>
<feature type="transmembrane region" description="Helical" evidence="10">
    <location>
        <begin position="446"/>
        <end position="466"/>
    </location>
</feature>
<evidence type="ECO:0000256" key="2">
    <source>
        <dbReference type="ARBA" id="ARBA00022448"/>
    </source>
</evidence>
<feature type="transmembrane region" description="Helical" evidence="10">
    <location>
        <begin position="529"/>
        <end position="550"/>
    </location>
</feature>
<evidence type="ECO:0000259" key="11">
    <source>
        <dbReference type="PROSITE" id="PS50893"/>
    </source>
</evidence>
<dbReference type="PANTHER" id="PTHR24223">
    <property type="entry name" value="ATP-BINDING CASSETTE SUB-FAMILY C"/>
    <property type="match status" value="1"/>
</dbReference>
<dbReference type="GO" id="GO:0016020">
    <property type="term" value="C:membrane"/>
    <property type="evidence" value="ECO:0007669"/>
    <property type="project" value="UniProtKB-SubCell"/>
</dbReference>
<dbReference type="Proteomes" id="UP000027222">
    <property type="component" value="Unassembled WGS sequence"/>
</dbReference>
<dbReference type="PANTHER" id="PTHR24223:SF356">
    <property type="entry name" value="ATP-BINDING CASSETTE TRANSPORTER ABC4"/>
    <property type="match status" value="1"/>
</dbReference>
<dbReference type="GO" id="GO:0016887">
    <property type="term" value="F:ATP hydrolysis activity"/>
    <property type="evidence" value="ECO:0007669"/>
    <property type="project" value="InterPro"/>
</dbReference>
<dbReference type="CDD" id="cd03244">
    <property type="entry name" value="ABCC_MRP_domain2"/>
    <property type="match status" value="1"/>
</dbReference>
<keyword evidence="8 10" id="KW-0472">Membrane</keyword>
<dbReference type="InterPro" id="IPR027417">
    <property type="entry name" value="P-loop_NTPase"/>
</dbReference>
<protein>
    <recommendedName>
        <fullName evidence="15">P-loop containing nucleoside triphosphate hydrolase protein</fullName>
    </recommendedName>
</protein>
<dbReference type="HOGENOM" id="CLU_000604_27_6_1"/>
<keyword evidence="4" id="KW-0677">Repeat</keyword>
<evidence type="ECO:0000256" key="7">
    <source>
        <dbReference type="ARBA" id="ARBA00022989"/>
    </source>
</evidence>
<keyword evidence="14" id="KW-1185">Reference proteome</keyword>
<evidence type="ECO:0000256" key="5">
    <source>
        <dbReference type="ARBA" id="ARBA00022741"/>
    </source>
</evidence>
<evidence type="ECO:0000256" key="3">
    <source>
        <dbReference type="ARBA" id="ARBA00022692"/>
    </source>
</evidence>
<dbReference type="PROSITE" id="PS00211">
    <property type="entry name" value="ABC_TRANSPORTER_1"/>
    <property type="match status" value="1"/>
</dbReference>
<keyword evidence="3 10" id="KW-0812">Transmembrane</keyword>
<dbReference type="Gene3D" id="1.20.1560.10">
    <property type="entry name" value="ABC transporter type 1, transmembrane domain"/>
    <property type="match status" value="2"/>
</dbReference>
<keyword evidence="2" id="KW-0813">Transport</keyword>
<feature type="domain" description="ABC transporter" evidence="11">
    <location>
        <begin position="1251"/>
        <end position="1490"/>
    </location>
</feature>
<comment type="subcellular location">
    <subcellularLocation>
        <location evidence="1">Membrane</location>
        <topology evidence="1">Multi-pass membrane protein</topology>
    </subcellularLocation>
</comment>
<dbReference type="PROSITE" id="PS50893">
    <property type="entry name" value="ABC_TRANSPORTER_2"/>
    <property type="match status" value="2"/>
</dbReference>
<feature type="transmembrane region" description="Helical" evidence="10">
    <location>
        <begin position="124"/>
        <end position="142"/>
    </location>
</feature>